<dbReference type="EMBL" id="KV453917">
    <property type="protein sequence ID" value="ODV76914.1"/>
    <property type="molecule type" value="Genomic_DNA"/>
</dbReference>
<sequence length="108" mass="11799">MDATNIRVDSTLLESHQGKIVRVIGKCDSYDASSDTATLISTGAVHLNLQSGEALEVNKNYEVIGKVSATSTNVSVYTVTPLSDNLNLENAQKLVHYTHKVPELYYDN</sequence>
<gene>
    <name evidence="4" type="ORF">CANTADRAFT_27649</name>
</gene>
<keyword evidence="5" id="KW-1185">Reference proteome</keyword>
<dbReference type="Proteomes" id="UP000094285">
    <property type="component" value="Unassembled WGS sequence"/>
</dbReference>
<dbReference type="GO" id="GO:0006260">
    <property type="term" value="P:DNA replication"/>
    <property type="evidence" value="ECO:0007669"/>
    <property type="project" value="InterPro"/>
</dbReference>
<keyword evidence="3" id="KW-0539">Nucleus</keyword>
<dbReference type="AlphaFoldDB" id="A0A1E4SBM2"/>
<dbReference type="Pfam" id="PF08661">
    <property type="entry name" value="Rep_fac-A_3"/>
    <property type="match status" value="1"/>
</dbReference>
<dbReference type="InterPro" id="IPR012340">
    <property type="entry name" value="NA-bd_OB-fold"/>
</dbReference>
<dbReference type="GO" id="GO:0003677">
    <property type="term" value="F:DNA binding"/>
    <property type="evidence" value="ECO:0007669"/>
    <property type="project" value="InterPro"/>
</dbReference>
<organism evidence="4 5">
    <name type="scientific">Suhomyces tanzawaensis NRRL Y-17324</name>
    <dbReference type="NCBI Taxonomy" id="984487"/>
    <lineage>
        <taxon>Eukaryota</taxon>
        <taxon>Fungi</taxon>
        <taxon>Dikarya</taxon>
        <taxon>Ascomycota</taxon>
        <taxon>Saccharomycotina</taxon>
        <taxon>Pichiomycetes</taxon>
        <taxon>Debaryomycetaceae</taxon>
        <taxon>Suhomyces</taxon>
    </lineage>
</organism>
<evidence type="ECO:0000256" key="2">
    <source>
        <dbReference type="ARBA" id="ARBA00009761"/>
    </source>
</evidence>
<proteinExistence type="inferred from homology"/>
<comment type="subcellular location">
    <subcellularLocation>
        <location evidence="1">Nucleus</location>
    </subcellularLocation>
</comment>
<evidence type="ECO:0000256" key="3">
    <source>
        <dbReference type="ARBA" id="ARBA00023242"/>
    </source>
</evidence>
<dbReference type="InterPro" id="IPR013970">
    <property type="entry name" value="Rfa2"/>
</dbReference>
<dbReference type="GeneID" id="30982314"/>
<dbReference type="Gene3D" id="2.40.50.140">
    <property type="entry name" value="Nucleic acid-binding proteins"/>
    <property type="match status" value="1"/>
</dbReference>
<evidence type="ECO:0000313" key="5">
    <source>
        <dbReference type="Proteomes" id="UP000094285"/>
    </source>
</evidence>
<dbReference type="RefSeq" id="XP_020062036.1">
    <property type="nucleotide sequence ID" value="XM_020208177.1"/>
</dbReference>
<evidence type="ECO:0000313" key="4">
    <source>
        <dbReference type="EMBL" id="ODV76914.1"/>
    </source>
</evidence>
<dbReference type="STRING" id="984487.A0A1E4SBM2"/>
<accession>A0A1E4SBM2</accession>
<dbReference type="SUPFAM" id="SSF50249">
    <property type="entry name" value="Nucleic acid-binding proteins"/>
    <property type="match status" value="1"/>
</dbReference>
<evidence type="ECO:0000256" key="1">
    <source>
        <dbReference type="ARBA" id="ARBA00004123"/>
    </source>
</evidence>
<dbReference type="GO" id="GO:0031981">
    <property type="term" value="C:nuclear lumen"/>
    <property type="evidence" value="ECO:0007669"/>
    <property type="project" value="UniProtKB-ARBA"/>
</dbReference>
<reference evidence="5" key="1">
    <citation type="submission" date="2016-05" db="EMBL/GenBank/DDBJ databases">
        <title>Comparative genomics of biotechnologically important yeasts.</title>
        <authorList>
            <consortium name="DOE Joint Genome Institute"/>
            <person name="Riley R."/>
            <person name="Haridas S."/>
            <person name="Wolfe K.H."/>
            <person name="Lopes M.R."/>
            <person name="Hittinger C.T."/>
            <person name="Goker M."/>
            <person name="Salamov A."/>
            <person name="Wisecaver J."/>
            <person name="Long T.M."/>
            <person name="Aerts A.L."/>
            <person name="Barry K."/>
            <person name="Choi C."/>
            <person name="Clum A."/>
            <person name="Coughlan A.Y."/>
            <person name="Deshpande S."/>
            <person name="Douglass A.P."/>
            <person name="Hanson S.J."/>
            <person name="Klenk H.-P."/>
            <person name="Labutti K."/>
            <person name="Lapidus A."/>
            <person name="Lindquist E."/>
            <person name="Lipzen A."/>
            <person name="Meier-Kolthoff J.P."/>
            <person name="Ohm R.A."/>
            <person name="Otillar R.P."/>
            <person name="Pangilinan J."/>
            <person name="Peng Y."/>
            <person name="Rokas A."/>
            <person name="Rosa C.A."/>
            <person name="Scheuner C."/>
            <person name="Sibirny A.A."/>
            <person name="Slot J.C."/>
            <person name="Stielow J.B."/>
            <person name="Sun H."/>
            <person name="Kurtzman C.P."/>
            <person name="Blackwell M."/>
            <person name="Grigoriev I.V."/>
            <person name="Jeffries T.W."/>
        </authorList>
    </citation>
    <scope>NUCLEOTIDE SEQUENCE [LARGE SCALE GENOMIC DNA]</scope>
    <source>
        <strain evidence="5">NRRL Y-17324</strain>
    </source>
</reference>
<dbReference type="CDD" id="cd04479">
    <property type="entry name" value="RPA3"/>
    <property type="match status" value="1"/>
</dbReference>
<name>A0A1E4SBM2_9ASCO</name>
<dbReference type="GO" id="GO:0006281">
    <property type="term" value="P:DNA repair"/>
    <property type="evidence" value="ECO:0007669"/>
    <property type="project" value="InterPro"/>
</dbReference>
<dbReference type="OrthoDB" id="188186at2759"/>
<dbReference type="GO" id="GO:0006310">
    <property type="term" value="P:DNA recombination"/>
    <property type="evidence" value="ECO:0007669"/>
    <property type="project" value="InterPro"/>
</dbReference>
<comment type="similarity">
    <text evidence="2">Belongs to the replication factor A protein 3 family.</text>
</comment>
<protein>
    <submittedName>
        <fullName evidence="4">Replication factor A protein 3</fullName>
    </submittedName>
</protein>